<evidence type="ECO:0000256" key="7">
    <source>
        <dbReference type="ARBA" id="ARBA00022697"/>
    </source>
</evidence>
<feature type="active site" description="Proton donor" evidence="14">
    <location>
        <position position="242"/>
    </location>
</feature>
<dbReference type="GO" id="GO:0009089">
    <property type="term" value="P:lysine biosynthetic process via diaminopimelate"/>
    <property type="evidence" value="ECO:0007669"/>
    <property type="project" value="UniProtKB-ARBA"/>
</dbReference>
<evidence type="ECO:0000256" key="8">
    <source>
        <dbReference type="ARBA" id="ARBA00022857"/>
    </source>
</evidence>
<keyword evidence="8 13" id="KW-0521">NADP</keyword>
<sequence length="381" mass="40368">MSAVVRLAPAQEPAPARIALFGTGVVGSAFVARYLHLRERGVHLPDIAWLANSRIVLECRDDLAVMIEQARAFSPPLQKGDTGGFASPAEIPPSPPFAKGGVEKCLRRGDIVVDATASETVAGKHAQWLARGIHVVTANKLGNGADWSRAQAIRQAGESGARYGDSATVGAGLPLIRSIRELVRGGDRIHRVEGVLSGSLAWLFNHYDGMRPFSGFVRKAKEAGYTEPDPRIDLSGEDVRRKLLILARAAGLPLQAADIRVDSLVPAALAALPAGEVDAQLDQLDLPLGERFREAYRNGEKLRFLGRFDSEGNASVGLATLPADHPLCGGSGTDNKVAIFSDRYDTNPLVIQGPGAGAEVTAAALLDDVLGINAPPFPFAM</sequence>
<keyword evidence="10 13" id="KW-0486">Methionine biosynthesis</keyword>
<dbReference type="PANTHER" id="PTHR43070">
    <property type="match status" value="1"/>
</dbReference>
<dbReference type="PANTHER" id="PTHR43070:SF5">
    <property type="entry name" value="HOMOSERINE DEHYDROGENASE"/>
    <property type="match status" value="1"/>
</dbReference>
<feature type="binding site" evidence="15">
    <location>
        <begin position="22"/>
        <end position="27"/>
    </location>
    <ligand>
        <name>NADP(+)</name>
        <dbReference type="ChEBI" id="CHEBI:58349"/>
    </ligand>
</feature>
<dbReference type="Gene3D" id="3.40.50.720">
    <property type="entry name" value="NAD(P)-binding Rossmann-like Domain"/>
    <property type="match status" value="1"/>
</dbReference>
<dbReference type="GO" id="GO:0004412">
    <property type="term" value="F:homoserine dehydrogenase activity"/>
    <property type="evidence" value="ECO:0007669"/>
    <property type="project" value="UniProtKB-EC"/>
</dbReference>
<organism evidence="19 20">
    <name type="scientific">Pseudoxanthomonas helianthi</name>
    <dbReference type="NCBI Taxonomy" id="1453541"/>
    <lineage>
        <taxon>Bacteria</taxon>
        <taxon>Pseudomonadati</taxon>
        <taxon>Pseudomonadota</taxon>
        <taxon>Gammaproteobacteria</taxon>
        <taxon>Lysobacterales</taxon>
        <taxon>Lysobacteraceae</taxon>
        <taxon>Pseudoxanthomonas</taxon>
    </lineage>
</organism>
<evidence type="ECO:0000313" key="19">
    <source>
        <dbReference type="EMBL" id="MBP3983055.1"/>
    </source>
</evidence>
<feature type="binding site" evidence="15">
    <location>
        <position position="140"/>
    </location>
    <ligand>
        <name>NADPH</name>
        <dbReference type="ChEBI" id="CHEBI:57783"/>
    </ligand>
</feature>
<feature type="domain" description="Aspartate/homoserine dehydrogenase NAD-binding" evidence="18">
    <location>
        <begin position="103"/>
        <end position="159"/>
    </location>
</feature>
<dbReference type="GO" id="GO:0050661">
    <property type="term" value="F:NADP binding"/>
    <property type="evidence" value="ECO:0007669"/>
    <property type="project" value="InterPro"/>
</dbReference>
<dbReference type="InterPro" id="IPR001342">
    <property type="entry name" value="HDH_cat"/>
</dbReference>
<keyword evidence="6 13" id="KW-0028">Amino-acid biosynthesis</keyword>
<dbReference type="Proteomes" id="UP000673447">
    <property type="component" value="Unassembled WGS sequence"/>
</dbReference>
<evidence type="ECO:0000256" key="12">
    <source>
        <dbReference type="ARBA" id="ARBA00049031"/>
    </source>
</evidence>
<evidence type="ECO:0000313" key="20">
    <source>
        <dbReference type="Proteomes" id="UP000673447"/>
    </source>
</evidence>
<evidence type="ECO:0000256" key="2">
    <source>
        <dbReference type="ARBA" id="ARBA00005056"/>
    </source>
</evidence>
<comment type="similarity">
    <text evidence="4 13 16">Belongs to the homoserine dehydrogenase family.</text>
</comment>
<evidence type="ECO:0000256" key="4">
    <source>
        <dbReference type="ARBA" id="ARBA00006753"/>
    </source>
</evidence>
<evidence type="ECO:0000256" key="11">
    <source>
        <dbReference type="ARBA" id="ARBA00048841"/>
    </source>
</evidence>
<dbReference type="AlphaFoldDB" id="A0A941ARR3"/>
<dbReference type="InterPro" id="IPR036291">
    <property type="entry name" value="NAD(P)-bd_dom_sf"/>
</dbReference>
<dbReference type="PIRSF" id="PIRSF036497">
    <property type="entry name" value="HDH_short"/>
    <property type="match status" value="1"/>
</dbReference>
<dbReference type="RefSeq" id="WP_210534923.1">
    <property type="nucleotide sequence ID" value="NZ_JAGKTC010000001.1"/>
</dbReference>
<comment type="pathway">
    <text evidence="2">Amino-acid biosynthesis; L-threonine biosynthesis; L-threonine from L-aspartate: step 3/5.</text>
</comment>
<comment type="catalytic activity">
    <reaction evidence="11">
        <text>L-homoserine + NADP(+) = L-aspartate 4-semialdehyde + NADPH + H(+)</text>
        <dbReference type="Rhea" id="RHEA:15761"/>
        <dbReference type="ChEBI" id="CHEBI:15378"/>
        <dbReference type="ChEBI" id="CHEBI:57476"/>
        <dbReference type="ChEBI" id="CHEBI:57783"/>
        <dbReference type="ChEBI" id="CHEBI:58349"/>
        <dbReference type="ChEBI" id="CHEBI:537519"/>
        <dbReference type="EC" id="1.1.1.3"/>
    </reaction>
    <physiologicalReaction direction="right-to-left" evidence="11">
        <dbReference type="Rhea" id="RHEA:15763"/>
    </physiologicalReaction>
</comment>
<evidence type="ECO:0000256" key="6">
    <source>
        <dbReference type="ARBA" id="ARBA00022605"/>
    </source>
</evidence>
<evidence type="ECO:0000256" key="1">
    <source>
        <dbReference type="ARBA" id="ARBA00001920"/>
    </source>
</evidence>
<evidence type="ECO:0000256" key="13">
    <source>
        <dbReference type="PIRNR" id="PIRNR036497"/>
    </source>
</evidence>
<dbReference type="EMBL" id="JAGKTC010000001">
    <property type="protein sequence ID" value="MBP3983055.1"/>
    <property type="molecule type" value="Genomic_DNA"/>
</dbReference>
<evidence type="ECO:0000256" key="14">
    <source>
        <dbReference type="PIRSR" id="PIRSR036497-1"/>
    </source>
</evidence>
<feature type="binding site" evidence="15">
    <location>
        <position position="227"/>
    </location>
    <ligand>
        <name>L-homoserine</name>
        <dbReference type="ChEBI" id="CHEBI:57476"/>
    </ligand>
</feature>
<evidence type="ECO:0000256" key="16">
    <source>
        <dbReference type="RuleBase" id="RU004171"/>
    </source>
</evidence>
<evidence type="ECO:0000259" key="17">
    <source>
        <dbReference type="Pfam" id="PF00742"/>
    </source>
</evidence>
<name>A0A941ARR3_9GAMM</name>
<dbReference type="InterPro" id="IPR005106">
    <property type="entry name" value="Asp/hSer_DH_NAD-bd"/>
</dbReference>
<dbReference type="InterPro" id="IPR019811">
    <property type="entry name" value="HDH_CS"/>
</dbReference>
<dbReference type="SUPFAM" id="SSF55347">
    <property type="entry name" value="Glyceraldehyde-3-phosphate dehydrogenase-like, C-terminal domain"/>
    <property type="match status" value="1"/>
</dbReference>
<dbReference type="GO" id="GO:0009088">
    <property type="term" value="P:threonine biosynthetic process"/>
    <property type="evidence" value="ECO:0007669"/>
    <property type="project" value="UniProtKB-KW"/>
</dbReference>
<evidence type="ECO:0000256" key="5">
    <source>
        <dbReference type="ARBA" id="ARBA00013213"/>
    </source>
</evidence>
<dbReference type="PROSITE" id="PS01042">
    <property type="entry name" value="HOMOSER_DHGENASE"/>
    <property type="match status" value="1"/>
</dbReference>
<comment type="catalytic activity">
    <reaction evidence="12">
        <text>L-homoserine + NAD(+) = L-aspartate 4-semialdehyde + NADH + H(+)</text>
        <dbReference type="Rhea" id="RHEA:15757"/>
        <dbReference type="ChEBI" id="CHEBI:15378"/>
        <dbReference type="ChEBI" id="CHEBI:57476"/>
        <dbReference type="ChEBI" id="CHEBI:57540"/>
        <dbReference type="ChEBI" id="CHEBI:57945"/>
        <dbReference type="ChEBI" id="CHEBI:537519"/>
        <dbReference type="EC" id="1.1.1.3"/>
    </reaction>
    <physiologicalReaction direction="right-to-left" evidence="12">
        <dbReference type="Rhea" id="RHEA:15759"/>
    </physiologicalReaction>
</comment>
<feature type="binding site" evidence="15">
    <location>
        <position position="116"/>
    </location>
    <ligand>
        <name>NADPH</name>
        <dbReference type="ChEBI" id="CHEBI:57783"/>
    </ligand>
</feature>
<evidence type="ECO:0000259" key="18">
    <source>
        <dbReference type="Pfam" id="PF03447"/>
    </source>
</evidence>
<dbReference type="InterPro" id="IPR011147">
    <property type="entry name" value="Bifunc_Aspkin/hSer_DH"/>
</dbReference>
<keyword evidence="9 13" id="KW-0560">Oxidoreductase</keyword>
<evidence type="ECO:0000256" key="15">
    <source>
        <dbReference type="PIRSR" id="PIRSR036497-2"/>
    </source>
</evidence>
<proteinExistence type="inferred from homology"/>
<keyword evidence="20" id="KW-1185">Reference proteome</keyword>
<comment type="caution">
    <text evidence="19">The sequence shown here is derived from an EMBL/GenBank/DDBJ whole genome shotgun (WGS) entry which is preliminary data.</text>
</comment>
<protein>
    <recommendedName>
        <fullName evidence="5 13">Homoserine dehydrogenase</fullName>
        <shortName evidence="13">HDH</shortName>
        <ecNumber evidence="5 13">1.1.1.3</ecNumber>
    </recommendedName>
</protein>
<dbReference type="Gene3D" id="3.30.360.10">
    <property type="entry name" value="Dihydrodipicolinate Reductase, domain 2"/>
    <property type="match status" value="1"/>
</dbReference>
<dbReference type="SUPFAM" id="SSF51735">
    <property type="entry name" value="NAD(P)-binding Rossmann-fold domains"/>
    <property type="match status" value="1"/>
</dbReference>
<accession>A0A941ARR3</accession>
<dbReference type="GO" id="GO:0009086">
    <property type="term" value="P:methionine biosynthetic process"/>
    <property type="evidence" value="ECO:0007669"/>
    <property type="project" value="UniProtKB-KW"/>
</dbReference>
<dbReference type="FunFam" id="3.30.360.10:FF:000006">
    <property type="entry name" value="Bifunctional aspartokinase/homoserine dehydrogenase"/>
    <property type="match status" value="1"/>
</dbReference>
<comment type="cofactor">
    <cofactor evidence="1">
        <name>a metal cation</name>
        <dbReference type="ChEBI" id="CHEBI:25213"/>
    </cofactor>
</comment>
<dbReference type="GO" id="GO:0009090">
    <property type="term" value="P:homoserine biosynthetic process"/>
    <property type="evidence" value="ECO:0007669"/>
    <property type="project" value="UniProtKB-ARBA"/>
</dbReference>
<keyword evidence="7 13" id="KW-0791">Threonine biosynthesis</keyword>
<evidence type="ECO:0000256" key="9">
    <source>
        <dbReference type="ARBA" id="ARBA00023002"/>
    </source>
</evidence>
<feature type="domain" description="Homoserine dehydrogenase catalytic" evidence="17">
    <location>
        <begin position="174"/>
        <end position="370"/>
    </location>
</feature>
<reference evidence="19" key="2">
    <citation type="submission" date="2021-03" db="EMBL/GenBank/DDBJ databases">
        <authorList>
            <person name="Cao W."/>
        </authorList>
    </citation>
    <scope>NUCLEOTIDE SEQUENCE</scope>
    <source>
        <strain evidence="19">110414</strain>
    </source>
</reference>
<reference evidence="19" key="1">
    <citation type="journal article" date="2016" name="Int. J. Syst. Evol. Microbiol.">
        <title>Pseudoxanthomonas helianthi sp. nov., isolated from roots of Jerusalem artichoke (Helianthus tuberosus).</title>
        <authorList>
            <person name="Kittiwongwattana C."/>
            <person name="Thawai C."/>
        </authorList>
    </citation>
    <scope>NUCLEOTIDE SEQUENCE</scope>
    <source>
        <strain evidence="19">110414</strain>
    </source>
</reference>
<evidence type="ECO:0000256" key="3">
    <source>
        <dbReference type="ARBA" id="ARBA00005062"/>
    </source>
</evidence>
<dbReference type="Pfam" id="PF00742">
    <property type="entry name" value="Homoserine_dh"/>
    <property type="match status" value="1"/>
</dbReference>
<dbReference type="InterPro" id="IPR022697">
    <property type="entry name" value="HDH_short"/>
</dbReference>
<dbReference type="EC" id="1.1.1.3" evidence="5 13"/>
<gene>
    <name evidence="19" type="ORF">J5837_01350</name>
</gene>
<comment type="pathway">
    <text evidence="3">Amino-acid biosynthesis; L-methionine biosynthesis via de novo pathway; L-homoserine from L-aspartate: step 3/3.</text>
</comment>
<dbReference type="Pfam" id="PF03447">
    <property type="entry name" value="NAD_binding_3"/>
    <property type="match status" value="1"/>
</dbReference>
<evidence type="ECO:0000256" key="10">
    <source>
        <dbReference type="ARBA" id="ARBA00023167"/>
    </source>
</evidence>